<dbReference type="InterPro" id="IPR027555">
    <property type="entry name" value="Mo5U34_MeTrfas-like"/>
</dbReference>
<feature type="binding site" evidence="3">
    <location>
        <position position="202"/>
    </location>
    <ligand>
        <name>carboxy-S-adenosyl-L-methionine</name>
        <dbReference type="ChEBI" id="CHEBI:134278"/>
    </ligand>
</feature>
<feature type="binding site" evidence="3">
    <location>
        <position position="131"/>
    </location>
    <ligand>
        <name>carboxy-S-adenosyl-L-methionine</name>
        <dbReference type="ChEBI" id="CHEBI:134278"/>
    </ligand>
</feature>
<proteinExistence type="inferred from homology"/>
<evidence type="ECO:0000256" key="3">
    <source>
        <dbReference type="HAMAP-Rule" id="MF_01590"/>
    </source>
</evidence>
<organism evidence="4 5">
    <name type="scientific">Sedimenticola thiotaurini</name>
    <dbReference type="NCBI Taxonomy" id="1543721"/>
    <lineage>
        <taxon>Bacteria</taxon>
        <taxon>Pseudomonadati</taxon>
        <taxon>Pseudomonadota</taxon>
        <taxon>Gammaproteobacteria</taxon>
        <taxon>Chromatiales</taxon>
        <taxon>Sedimenticolaceae</taxon>
        <taxon>Sedimenticola</taxon>
    </lineage>
</organism>
<feature type="binding site" evidence="3">
    <location>
        <begin position="182"/>
        <end position="183"/>
    </location>
    <ligand>
        <name>carboxy-S-adenosyl-L-methionine</name>
        <dbReference type="ChEBI" id="CHEBI:134278"/>
    </ligand>
</feature>
<dbReference type="PANTHER" id="PTHR43464">
    <property type="entry name" value="METHYLTRANSFERASE"/>
    <property type="match status" value="1"/>
</dbReference>
<dbReference type="NCBIfam" id="TIGR00452">
    <property type="entry name" value="tRNA 5-methoxyuridine(34)/uridine 5-oxyacetic acid(34) synthase CmoB"/>
    <property type="match status" value="1"/>
</dbReference>
<dbReference type="EC" id="2.5.1.-" evidence="3"/>
<comment type="subunit">
    <text evidence="3">Homotetramer.</text>
</comment>
<feature type="binding site" evidence="3">
    <location>
        <position position="111"/>
    </location>
    <ligand>
        <name>carboxy-S-adenosyl-L-methionine</name>
        <dbReference type="ChEBI" id="CHEBI:134278"/>
    </ligand>
</feature>
<evidence type="ECO:0000313" key="4">
    <source>
        <dbReference type="EMBL" id="TVT52212.1"/>
    </source>
</evidence>
<comment type="caution">
    <text evidence="4">The sequence shown here is derived from an EMBL/GenBank/DDBJ whole genome shotgun (WGS) entry which is preliminary data.</text>
</comment>
<keyword evidence="1 3" id="KW-0808">Transferase</keyword>
<dbReference type="InterPro" id="IPR010017">
    <property type="entry name" value="CmoB"/>
</dbReference>
<protein>
    <recommendedName>
        <fullName evidence="3">tRNA U34 carboxymethyltransferase</fullName>
        <ecNumber evidence="3">2.5.1.-</ecNumber>
    </recommendedName>
</protein>
<dbReference type="AlphaFoldDB" id="A0A558CU31"/>
<dbReference type="Pfam" id="PF08003">
    <property type="entry name" value="Methyltransf_9"/>
    <property type="match status" value="1"/>
</dbReference>
<keyword evidence="2 3" id="KW-0819">tRNA processing</keyword>
<dbReference type="GO" id="GO:0016765">
    <property type="term" value="F:transferase activity, transferring alkyl or aryl (other than methyl) groups"/>
    <property type="evidence" value="ECO:0007669"/>
    <property type="project" value="UniProtKB-UniRule"/>
</dbReference>
<dbReference type="SUPFAM" id="SSF53335">
    <property type="entry name" value="S-adenosyl-L-methionine-dependent methyltransferases"/>
    <property type="match status" value="1"/>
</dbReference>
<feature type="binding site" evidence="3">
    <location>
        <position position="92"/>
    </location>
    <ligand>
        <name>carboxy-S-adenosyl-L-methionine</name>
        <dbReference type="ChEBI" id="CHEBI:134278"/>
    </ligand>
</feature>
<dbReference type="PANTHER" id="PTHR43464:SF95">
    <property type="entry name" value="TRNA U34 CARBOXYMETHYLTRANSFERASE"/>
    <property type="match status" value="1"/>
</dbReference>
<comment type="catalytic activity">
    <reaction evidence="3">
        <text>carboxy-S-adenosyl-L-methionine + 5-hydroxyuridine(34) in tRNA = 5-carboxymethoxyuridine(34) in tRNA + S-adenosyl-L-homocysteine + H(+)</text>
        <dbReference type="Rhea" id="RHEA:52848"/>
        <dbReference type="Rhea" id="RHEA-COMP:13381"/>
        <dbReference type="Rhea" id="RHEA-COMP:13383"/>
        <dbReference type="ChEBI" id="CHEBI:15378"/>
        <dbReference type="ChEBI" id="CHEBI:57856"/>
        <dbReference type="ChEBI" id="CHEBI:134278"/>
        <dbReference type="ChEBI" id="CHEBI:136877"/>
        <dbReference type="ChEBI" id="CHEBI:136879"/>
    </reaction>
</comment>
<dbReference type="GO" id="GO:0002098">
    <property type="term" value="P:tRNA wobble uridine modification"/>
    <property type="evidence" value="ECO:0007669"/>
    <property type="project" value="InterPro"/>
</dbReference>
<feature type="binding site" evidence="3">
    <location>
        <position position="198"/>
    </location>
    <ligand>
        <name>carboxy-S-adenosyl-L-methionine</name>
        <dbReference type="ChEBI" id="CHEBI:134278"/>
    </ligand>
</feature>
<feature type="binding site" evidence="3">
    <location>
        <begin position="153"/>
        <end position="155"/>
    </location>
    <ligand>
        <name>carboxy-S-adenosyl-L-methionine</name>
        <dbReference type="ChEBI" id="CHEBI:134278"/>
    </ligand>
</feature>
<comment type="similarity">
    <text evidence="3">Belongs to the class I-like SAM-binding methyltransferase superfamily. CmoB family.</text>
</comment>
<comment type="function">
    <text evidence="3">Catalyzes carboxymethyl transfer from carboxy-S-adenosyl-L-methionine (Cx-SAM) to 5-hydroxyuridine (ho5U) to form 5-carboxymethoxyuridine (cmo5U) at position 34 in tRNAs.</text>
</comment>
<dbReference type="InterPro" id="IPR029063">
    <property type="entry name" value="SAM-dependent_MTases_sf"/>
</dbReference>
<dbReference type="HAMAP" id="MF_01590">
    <property type="entry name" value="tRNA_carboxymethyltr_CmoB"/>
    <property type="match status" value="1"/>
</dbReference>
<reference evidence="4 5" key="1">
    <citation type="submission" date="2019-07" db="EMBL/GenBank/DDBJ databases">
        <title>The pathways for chlorine oxyanion respiration interact through the shared metabolite chlorate.</title>
        <authorList>
            <person name="Barnum T.P."/>
            <person name="Cheng Y."/>
            <person name="Hill K.A."/>
            <person name="Lucas L.N."/>
            <person name="Carlson H.K."/>
            <person name="Coates J.D."/>
        </authorList>
    </citation>
    <scope>NUCLEOTIDE SEQUENCE [LARGE SCALE GENOMIC DNA]</scope>
    <source>
        <strain evidence="4">BK-3</strain>
    </source>
</reference>
<accession>A0A558CU31</accession>
<dbReference type="CDD" id="cd02440">
    <property type="entry name" value="AdoMet_MTases"/>
    <property type="match status" value="1"/>
</dbReference>
<dbReference type="NCBIfam" id="NF011650">
    <property type="entry name" value="PRK15068.1"/>
    <property type="match status" value="1"/>
</dbReference>
<evidence type="ECO:0000313" key="5">
    <source>
        <dbReference type="Proteomes" id="UP000317355"/>
    </source>
</evidence>
<gene>
    <name evidence="3 4" type="primary">cmoB</name>
    <name evidence="4" type="ORF">FHK82_14100</name>
</gene>
<evidence type="ECO:0000256" key="2">
    <source>
        <dbReference type="ARBA" id="ARBA00022694"/>
    </source>
</evidence>
<dbReference type="Proteomes" id="UP000317355">
    <property type="component" value="Unassembled WGS sequence"/>
</dbReference>
<dbReference type="Gene3D" id="3.40.50.150">
    <property type="entry name" value="Vaccinia Virus protein VP39"/>
    <property type="match status" value="1"/>
</dbReference>
<evidence type="ECO:0000256" key="1">
    <source>
        <dbReference type="ARBA" id="ARBA00022679"/>
    </source>
</evidence>
<dbReference type="GO" id="GO:0008168">
    <property type="term" value="F:methyltransferase activity"/>
    <property type="evidence" value="ECO:0007669"/>
    <property type="project" value="TreeGrafter"/>
</dbReference>
<dbReference type="EMBL" id="VMRY01000073">
    <property type="protein sequence ID" value="TVT52212.1"/>
    <property type="molecule type" value="Genomic_DNA"/>
</dbReference>
<feature type="binding site" evidence="3">
    <location>
        <position position="317"/>
    </location>
    <ligand>
        <name>carboxy-S-adenosyl-L-methionine</name>
        <dbReference type="ChEBI" id="CHEBI:134278"/>
    </ligand>
</feature>
<feature type="binding site" evidence="3">
    <location>
        <position position="106"/>
    </location>
    <ligand>
        <name>carboxy-S-adenosyl-L-methionine</name>
        <dbReference type="ChEBI" id="CHEBI:134278"/>
    </ligand>
</feature>
<sequence length="326" mass="36854">MIDIAGLCKLMETHGLERWASQLPMQMERILAERPHGDLDRWIEAINQLPRVVQSQTLLNSSRVSAIGKRVLTADESSTIKSLLRELHPWRKGPYDIHGIHIDTEWRSDWKWDRISPHISHLNGRTVLDIGCGNGYHCWRMAGEGAELVIGVDPTQLFLAQFLAIQHFIGTEWPVHLLPMGIEDIPADLRTFDTVFSMGVLYHRRSPIDHLYELKSTLRPGGELVLETLVIEGDKGEVLVPEGRYAKMRNVWFIPTAATLAGWLERCGYKDVRIVDATVTSTDEQRATEWMHFESLTDYLDPTDPSRTVEGHPAPLRATLVATAAG</sequence>
<name>A0A558CU31_9GAMM</name>